<dbReference type="Pfam" id="PF13439">
    <property type="entry name" value="Glyco_transf_4"/>
    <property type="match status" value="1"/>
</dbReference>
<dbReference type="InterPro" id="IPR001296">
    <property type="entry name" value="Glyco_trans_1"/>
</dbReference>
<keyword evidence="4" id="KW-1185">Reference proteome</keyword>
<feature type="domain" description="Glycosyl transferase family 1" evidence="1">
    <location>
        <begin position="244"/>
        <end position="407"/>
    </location>
</feature>
<protein>
    <recommendedName>
        <fullName evidence="5">Glycosyltransferase family 4 protein</fullName>
    </recommendedName>
</protein>
<sequence length="434" mass="46327">MGTGGVDRPRGQRSWRAPSVTDSLTVVHVYDGHEQVYDGRGSVPRVVWHLAHETAREGHDVRVVERQWAGLPASASHDGVTFDRIALRTGADEPWERVPYDQVTSPLGLARLVADRTNFARRARRRLQVIDPDVIHVHLPFAASVLATVAPGLRERTVYTAHLGELRLDVLTDDQRADGLVSAPSILSVASPDRYLATRVAHTTVLNDDVADAFVDCGVDPATVSVLPNGVDLERFGDVPTAERERVREAYGLGDGPVVLFVGTVMPRKGVLDLVRAIGQVDGPALDLVVAGEDDLDGEYVDRVQATARDVGVAGALTMPGFVPEADLPALYAIADLFVLPSLEEGFGMTAVEALAAGTPVVGTTVGALPDLLGAGEQGLLVDPNDPDALAAAIDRALADRTGPSVERAARERAAEYSWSTVAQQCIATYEEII</sequence>
<proteinExistence type="predicted"/>
<gene>
    <name evidence="3" type="ORF">HARCEL1_10890</name>
</gene>
<dbReference type="Proteomes" id="UP000244727">
    <property type="component" value="Chromosome"/>
</dbReference>
<dbReference type="EMBL" id="CP028858">
    <property type="protein sequence ID" value="AWB28175.1"/>
    <property type="molecule type" value="Genomic_DNA"/>
</dbReference>
<dbReference type="InterPro" id="IPR028098">
    <property type="entry name" value="Glyco_trans_4-like_N"/>
</dbReference>
<evidence type="ECO:0000313" key="4">
    <source>
        <dbReference type="Proteomes" id="UP000244727"/>
    </source>
</evidence>
<accession>A0A2R4X302</accession>
<name>A0A2R4X302_9EURY</name>
<evidence type="ECO:0000259" key="2">
    <source>
        <dbReference type="Pfam" id="PF13439"/>
    </source>
</evidence>
<dbReference type="GO" id="GO:0016757">
    <property type="term" value="F:glycosyltransferase activity"/>
    <property type="evidence" value="ECO:0007669"/>
    <property type="project" value="InterPro"/>
</dbReference>
<organism evidence="3 4">
    <name type="scientific">Halococcoides cellulosivorans</name>
    <dbReference type="NCBI Taxonomy" id="1679096"/>
    <lineage>
        <taxon>Archaea</taxon>
        <taxon>Methanobacteriati</taxon>
        <taxon>Methanobacteriota</taxon>
        <taxon>Stenosarchaea group</taxon>
        <taxon>Halobacteria</taxon>
        <taxon>Halobacteriales</taxon>
        <taxon>Haloarculaceae</taxon>
        <taxon>Halococcoides</taxon>
    </lineage>
</organism>
<evidence type="ECO:0000313" key="3">
    <source>
        <dbReference type="EMBL" id="AWB28175.1"/>
    </source>
</evidence>
<dbReference type="SUPFAM" id="SSF53756">
    <property type="entry name" value="UDP-Glycosyltransferase/glycogen phosphorylase"/>
    <property type="match status" value="1"/>
</dbReference>
<evidence type="ECO:0000259" key="1">
    <source>
        <dbReference type="Pfam" id="PF00534"/>
    </source>
</evidence>
<dbReference type="Pfam" id="PF00534">
    <property type="entry name" value="Glycos_transf_1"/>
    <property type="match status" value="1"/>
</dbReference>
<dbReference type="KEGG" id="harc:HARCEL1_10890"/>
<feature type="domain" description="Glycosyltransferase subfamily 4-like N-terminal" evidence="2">
    <location>
        <begin position="44"/>
        <end position="235"/>
    </location>
</feature>
<dbReference type="PANTHER" id="PTHR12526">
    <property type="entry name" value="GLYCOSYLTRANSFERASE"/>
    <property type="match status" value="1"/>
</dbReference>
<reference evidence="3 4" key="1">
    <citation type="submission" date="2018-04" db="EMBL/GenBank/DDBJ databases">
        <title>Halococcoides cellulosivorans gen. nov., sp. nov., an extremely halophilic cellulose-utilizing haloarchaeon from hypersaline lakes.</title>
        <authorList>
            <person name="Sorokin D.Y."/>
            <person name="Toshchakov S.V."/>
            <person name="Samarov N.I."/>
            <person name="Korzhenkov A."/>
            <person name="Kublanov I.V."/>
        </authorList>
    </citation>
    <scope>NUCLEOTIDE SEQUENCE [LARGE SCALE GENOMIC DNA]</scope>
    <source>
        <strain evidence="3 4">HArcel1</strain>
    </source>
</reference>
<evidence type="ECO:0008006" key="5">
    <source>
        <dbReference type="Google" id="ProtNLM"/>
    </source>
</evidence>
<dbReference type="AlphaFoldDB" id="A0A2R4X302"/>
<dbReference type="PANTHER" id="PTHR12526:SF635">
    <property type="entry name" value="GLYCOSYL TRANSFERASE GROUP 1"/>
    <property type="match status" value="1"/>
</dbReference>
<dbReference type="Gene3D" id="3.40.50.2000">
    <property type="entry name" value="Glycogen Phosphorylase B"/>
    <property type="match status" value="2"/>
</dbReference>
<dbReference type="CDD" id="cd03801">
    <property type="entry name" value="GT4_PimA-like"/>
    <property type="match status" value="1"/>
</dbReference>